<evidence type="ECO:0000256" key="4">
    <source>
        <dbReference type="ARBA" id="ARBA00022490"/>
    </source>
</evidence>
<feature type="region of interest" description="Disordered" evidence="10">
    <location>
        <begin position="686"/>
        <end position="708"/>
    </location>
</feature>
<dbReference type="EMBL" id="BEYU01000104">
    <property type="protein sequence ID" value="GBG31673.1"/>
    <property type="molecule type" value="Genomic_DNA"/>
</dbReference>
<evidence type="ECO:0000256" key="8">
    <source>
        <dbReference type="ARBA" id="ARBA00025273"/>
    </source>
</evidence>
<feature type="compositionally biased region" description="Acidic residues" evidence="10">
    <location>
        <begin position="146"/>
        <end position="165"/>
    </location>
</feature>
<evidence type="ECO:0000256" key="3">
    <source>
        <dbReference type="ARBA" id="ARBA00018408"/>
    </source>
</evidence>
<keyword evidence="7" id="KW-0206">Cytoskeleton</keyword>
<feature type="compositionally biased region" description="Basic and acidic residues" evidence="10">
    <location>
        <begin position="1024"/>
        <end position="1034"/>
    </location>
</feature>
<feature type="compositionally biased region" description="Basic and acidic residues" evidence="10">
    <location>
        <begin position="1060"/>
        <end position="1076"/>
    </location>
</feature>
<feature type="coiled-coil region" evidence="9">
    <location>
        <begin position="533"/>
        <end position="567"/>
    </location>
</feature>
<dbReference type="PANTHER" id="PTHR14594:SF1">
    <property type="entry name" value="CENTROSOMAL PROTEIN OF 70 KDA"/>
    <property type="match status" value="1"/>
</dbReference>
<protein>
    <recommendedName>
        <fullName evidence="3">Centrosomal protein of 70 kDa</fullName>
    </recommendedName>
</protein>
<feature type="region of interest" description="Disordered" evidence="10">
    <location>
        <begin position="239"/>
        <end position="336"/>
    </location>
</feature>
<name>A0A2R5GSP8_9STRA</name>
<comment type="subunit">
    <text evidence="2">Directly interacts with tubulin-gamma; this interaction determines centrosomal localization.</text>
</comment>
<feature type="region of interest" description="Disordered" evidence="10">
    <location>
        <begin position="144"/>
        <end position="182"/>
    </location>
</feature>
<feature type="coiled-coil region" evidence="9">
    <location>
        <begin position="412"/>
        <end position="478"/>
    </location>
</feature>
<evidence type="ECO:0000313" key="11">
    <source>
        <dbReference type="EMBL" id="GBG31673.1"/>
    </source>
</evidence>
<comment type="subcellular location">
    <subcellularLocation>
        <location evidence="1">Cytoplasm</location>
        <location evidence="1">Cytoskeleton</location>
        <location evidence="1">Microtubule organizing center</location>
        <location evidence="1">Centrosome</location>
    </subcellularLocation>
</comment>
<keyword evidence="4" id="KW-0963">Cytoplasm</keyword>
<keyword evidence="12" id="KW-1185">Reference proteome</keyword>
<feature type="compositionally biased region" description="Basic and acidic residues" evidence="10">
    <location>
        <begin position="697"/>
        <end position="708"/>
    </location>
</feature>
<evidence type="ECO:0000256" key="7">
    <source>
        <dbReference type="ARBA" id="ARBA00023212"/>
    </source>
</evidence>
<evidence type="ECO:0000256" key="6">
    <source>
        <dbReference type="ARBA" id="ARBA00023054"/>
    </source>
</evidence>
<accession>A0A2R5GSP8</accession>
<evidence type="ECO:0000256" key="2">
    <source>
        <dbReference type="ARBA" id="ARBA00011832"/>
    </source>
</evidence>
<reference evidence="11 12" key="1">
    <citation type="submission" date="2017-12" db="EMBL/GenBank/DDBJ databases">
        <title>Sequencing, de novo assembly and annotation of complete genome of a new Thraustochytrid species, strain FCC1311.</title>
        <authorList>
            <person name="Sedici K."/>
            <person name="Godart F."/>
            <person name="Aiese Cigliano R."/>
            <person name="Sanseverino W."/>
            <person name="Barakat M."/>
            <person name="Ortet P."/>
            <person name="Marechal E."/>
            <person name="Cagnac O."/>
            <person name="Amato A."/>
        </authorList>
    </citation>
    <scope>NUCLEOTIDE SEQUENCE [LARGE SCALE GENOMIC DNA]</scope>
</reference>
<feature type="region of interest" description="Disordered" evidence="10">
    <location>
        <begin position="92"/>
        <end position="119"/>
    </location>
</feature>
<dbReference type="PANTHER" id="PTHR14594">
    <property type="entry name" value="CENTROSOMAL PROTEIN OF 70 KDA"/>
    <property type="match status" value="1"/>
</dbReference>
<organism evidence="11 12">
    <name type="scientific">Hondaea fermentalgiana</name>
    <dbReference type="NCBI Taxonomy" id="2315210"/>
    <lineage>
        <taxon>Eukaryota</taxon>
        <taxon>Sar</taxon>
        <taxon>Stramenopiles</taxon>
        <taxon>Bigyra</taxon>
        <taxon>Labyrinthulomycetes</taxon>
        <taxon>Thraustochytrida</taxon>
        <taxon>Thraustochytriidae</taxon>
        <taxon>Hondaea</taxon>
    </lineage>
</organism>
<gene>
    <name evidence="11" type="ORF">FCC1311_078982</name>
</gene>
<evidence type="ECO:0000256" key="5">
    <source>
        <dbReference type="ARBA" id="ARBA00022803"/>
    </source>
</evidence>
<dbReference type="AlphaFoldDB" id="A0A2R5GSP8"/>
<dbReference type="GO" id="GO:0060271">
    <property type="term" value="P:cilium assembly"/>
    <property type="evidence" value="ECO:0007669"/>
    <property type="project" value="InterPro"/>
</dbReference>
<feature type="compositionally biased region" description="Basic and acidic residues" evidence="10">
    <location>
        <begin position="1004"/>
        <end position="1014"/>
    </location>
</feature>
<proteinExistence type="predicted"/>
<dbReference type="OrthoDB" id="2020926at2759"/>
<keyword evidence="5" id="KW-0802">TPR repeat</keyword>
<dbReference type="Proteomes" id="UP000241890">
    <property type="component" value="Unassembled WGS sequence"/>
</dbReference>
<dbReference type="InParanoid" id="A0A2R5GSP8"/>
<dbReference type="InterPro" id="IPR037692">
    <property type="entry name" value="CEP70"/>
</dbReference>
<evidence type="ECO:0000256" key="1">
    <source>
        <dbReference type="ARBA" id="ARBA00004300"/>
    </source>
</evidence>
<dbReference type="GO" id="GO:0070507">
    <property type="term" value="P:regulation of microtubule cytoskeleton organization"/>
    <property type="evidence" value="ECO:0007669"/>
    <property type="project" value="InterPro"/>
</dbReference>
<keyword evidence="6 9" id="KW-0175">Coiled coil</keyword>
<comment type="caution">
    <text evidence="11">The sequence shown here is derived from an EMBL/GenBank/DDBJ whole genome shotgun (WGS) entry which is preliminary data.</text>
</comment>
<feature type="coiled-coil region" evidence="9">
    <location>
        <begin position="612"/>
        <end position="676"/>
    </location>
</feature>
<comment type="function">
    <text evidence="8">Plays a role in the organization of both preexisting and nascent microtubules in interphase cells. During mitosis, required for the organization and orientation of the mitotic spindle.</text>
</comment>
<feature type="compositionally biased region" description="Basic and acidic residues" evidence="10">
    <location>
        <begin position="252"/>
        <end position="279"/>
    </location>
</feature>
<evidence type="ECO:0000256" key="9">
    <source>
        <dbReference type="SAM" id="Coils"/>
    </source>
</evidence>
<dbReference type="GO" id="GO:0043015">
    <property type="term" value="F:gamma-tubulin binding"/>
    <property type="evidence" value="ECO:0007669"/>
    <property type="project" value="InterPro"/>
</dbReference>
<dbReference type="GO" id="GO:0005813">
    <property type="term" value="C:centrosome"/>
    <property type="evidence" value="ECO:0007669"/>
    <property type="project" value="UniProtKB-SubCell"/>
</dbReference>
<feature type="compositionally biased region" description="Acidic residues" evidence="10">
    <location>
        <begin position="94"/>
        <end position="119"/>
    </location>
</feature>
<feature type="region of interest" description="Disordered" evidence="10">
    <location>
        <begin position="45"/>
        <end position="64"/>
    </location>
</feature>
<evidence type="ECO:0000313" key="12">
    <source>
        <dbReference type="Proteomes" id="UP000241890"/>
    </source>
</evidence>
<sequence length="1076" mass="120347">MAEDDLNVSRGTARSLASLSIVDGGLEVDLGEATLQINSAGSIDINVREGGSPRSRRSRRSSHGLDDFLENRSLDASLVEHTAARTAMSLGLDFGDDDVEDDDDNEDDKQQIDQDEGETGIDFAHLLREDDDSAADDLVADHDHDAIDDENGDEIIDDDVDDNDEFSGHTHATSDLEPPSLNTSLEARLKRLEALLEDEANASRDMDTSQTQQNPGVDLSETKASLEARMQRLDKLLQTSSSHDDMDDDDVHDDHHHHEDDHHVGIDNSHDHIDNDARFNARGPPRSDNGSESQAEMDTLLGGGRQSPSKTIASRSPPGGRRSPLGRDDAMPGEQGLGLSALDERMAEDDIWERMNRALQQAGFGAINMRDVGGPEPGAMLSQLRSILAQYHRRGEMIEELTMEESSSKRTDEELYSKLEQSRREVARLQERLKGAQAEVREAQDKQSATHRGDAEQVRALQRENAALQQKLSLSEHRVRAKEGEMERMHKKLATEARHTATQRERTRAVFRDVAKRDPRAASQTDQKLLDIVEAFETERRELHEERDLLNAEVRRLNHALEDRENELNGSRASSLDEIERSLLRKARDVEADQRVSREAMDRRERAIIAKLSKLEGQLAEARRAEQRAADHVENLKLELASRPTMRDWKAAQRRITKLEAQVQSAVEALEESEIDEARRNNIFVARPSRGGAGNGDTRRSQADGDHLSPRDRVELMAKRALAEASDNRRRTSTAELIRRDKLNHRLGLSRLTALPKTAAHEILQEICRILELADVDLIVPALQKMCWVVRAMPRLERFAKDISGFVLLHGDDLLRETAQDPSVANPTSASLQAILPQLKRWVNDVRTVTVWREFREDLLHELSRAPSMALPSGNPHRTRQSCDLNNAQIVQAVRDLVSLERGMMDHQTAFRAADDFLANNPDALVSRCVAHFQQLFELRSVEGVIPKMNELYVYTNEMRNFMQVLRPTVGLGSNASVHACLAKLQDLSIGPVARSSSGDQDDPEPKAVDDKSDGAASASKVDFAVDLRLPRWEDGDDDDDRDDDATHQASATNNALAVVRDDDASPQEEHHHFLD</sequence>
<feature type="region of interest" description="Disordered" evidence="10">
    <location>
        <begin position="993"/>
        <end position="1076"/>
    </location>
</feature>
<feature type="compositionally biased region" description="Acidic residues" evidence="10">
    <location>
        <begin position="1035"/>
        <end position="1044"/>
    </location>
</feature>
<evidence type="ECO:0000256" key="10">
    <source>
        <dbReference type="SAM" id="MobiDB-lite"/>
    </source>
</evidence>